<sequence>MPDADFDPCILTGRTSDGREATWSYGSWRGDWALTRHADILRGEDTGLRGTAAAIAAAVGEDGSVSESVTALLADGK</sequence>
<dbReference type="Proteomes" id="UP000230551">
    <property type="component" value="Unassembled WGS sequence"/>
</dbReference>
<evidence type="ECO:0000313" key="1">
    <source>
        <dbReference type="EMBL" id="PIB74406.1"/>
    </source>
</evidence>
<comment type="caution">
    <text evidence="1">The sequence shown here is derived from an EMBL/GenBank/DDBJ whole genome shotgun (WGS) entry which is preliminary data.</text>
</comment>
<evidence type="ECO:0000313" key="2">
    <source>
        <dbReference type="Proteomes" id="UP000230551"/>
    </source>
</evidence>
<proteinExistence type="predicted"/>
<dbReference type="RefSeq" id="WP_090590241.1">
    <property type="nucleotide sequence ID" value="NZ_CP104302.1"/>
</dbReference>
<dbReference type="OrthoDB" id="9957700at2"/>
<dbReference type="AlphaFoldDB" id="A0A2G5P814"/>
<reference evidence="1 2" key="1">
    <citation type="journal article" date="2017" name="Infect. Genet. Evol.">
        <title>The new phylogeny of the genus Mycobacterium: The old and the news.</title>
        <authorList>
            <person name="Tortoli E."/>
            <person name="Fedrizzi T."/>
            <person name="Meehan C.J."/>
            <person name="Trovato A."/>
            <person name="Grottola A."/>
            <person name="Giacobazzi E."/>
            <person name="Serpini G.F."/>
            <person name="Tagliazucchi S."/>
            <person name="Fabio A."/>
            <person name="Bettua C."/>
            <person name="Bertorelli R."/>
            <person name="Frascaro F."/>
            <person name="De Sanctis V."/>
            <person name="Pecorari M."/>
            <person name="Jousson O."/>
            <person name="Segata N."/>
            <person name="Cirillo D.M."/>
        </authorList>
    </citation>
    <scope>NUCLEOTIDE SEQUENCE [LARGE SCALE GENOMIC DNA]</scope>
    <source>
        <strain evidence="1 2">CIP1034565</strain>
    </source>
</reference>
<name>A0A2G5P814_9MYCO</name>
<organism evidence="1 2">
    <name type="scientific">Mycolicibacterium brumae</name>
    <dbReference type="NCBI Taxonomy" id="85968"/>
    <lineage>
        <taxon>Bacteria</taxon>
        <taxon>Bacillati</taxon>
        <taxon>Actinomycetota</taxon>
        <taxon>Actinomycetes</taxon>
        <taxon>Mycobacteriales</taxon>
        <taxon>Mycobacteriaceae</taxon>
        <taxon>Mycolicibacterium</taxon>
    </lineage>
</organism>
<protein>
    <submittedName>
        <fullName evidence="1">Uncharacterized protein</fullName>
    </submittedName>
</protein>
<dbReference type="EMBL" id="PDCN02000017">
    <property type="protein sequence ID" value="PIB74406.1"/>
    <property type="molecule type" value="Genomic_DNA"/>
</dbReference>
<gene>
    <name evidence="1" type="ORF">CQY22_013125</name>
</gene>
<accession>A0A2G5P814</accession>
<keyword evidence="2" id="KW-1185">Reference proteome</keyword>